<keyword evidence="3" id="KW-1185">Reference proteome</keyword>
<dbReference type="InParanoid" id="A0A316V3J3"/>
<evidence type="ECO:0000313" key="3">
    <source>
        <dbReference type="Proteomes" id="UP000245771"/>
    </source>
</evidence>
<feature type="compositionally biased region" description="Polar residues" evidence="1">
    <location>
        <begin position="378"/>
        <end position="391"/>
    </location>
</feature>
<dbReference type="EMBL" id="KZ819607">
    <property type="protein sequence ID" value="PWN31824.1"/>
    <property type="molecule type" value="Genomic_DNA"/>
</dbReference>
<dbReference type="OrthoDB" id="3354882at2759"/>
<feature type="region of interest" description="Disordered" evidence="1">
    <location>
        <begin position="214"/>
        <end position="233"/>
    </location>
</feature>
<name>A0A316V3J3_9BASI</name>
<feature type="region of interest" description="Disordered" evidence="1">
    <location>
        <begin position="8"/>
        <end position="44"/>
    </location>
</feature>
<feature type="compositionally biased region" description="Low complexity" evidence="1">
    <location>
        <begin position="460"/>
        <end position="478"/>
    </location>
</feature>
<feature type="region of interest" description="Disordered" evidence="1">
    <location>
        <begin position="156"/>
        <end position="175"/>
    </location>
</feature>
<dbReference type="RefSeq" id="XP_025352126.1">
    <property type="nucleotide sequence ID" value="XM_025503094.1"/>
</dbReference>
<feature type="region of interest" description="Disordered" evidence="1">
    <location>
        <begin position="319"/>
        <end position="342"/>
    </location>
</feature>
<protein>
    <submittedName>
        <fullName evidence="2">Uncharacterized protein</fullName>
    </submittedName>
</protein>
<proteinExistence type="predicted"/>
<feature type="compositionally biased region" description="Polar residues" evidence="1">
    <location>
        <begin position="8"/>
        <end position="18"/>
    </location>
</feature>
<feature type="region of interest" description="Disordered" evidence="1">
    <location>
        <begin position="265"/>
        <end position="290"/>
    </location>
</feature>
<feature type="compositionally biased region" description="Polar residues" evidence="1">
    <location>
        <begin position="490"/>
        <end position="511"/>
    </location>
</feature>
<dbReference type="AlphaFoldDB" id="A0A316V3J3"/>
<feature type="compositionally biased region" description="Gly residues" evidence="1">
    <location>
        <begin position="328"/>
        <end position="339"/>
    </location>
</feature>
<sequence length="961" mass="101743">MVNFAMLTSSFSHPPTDQQSSYSPFSAASSQLSSIPESEEESDPYISTTNALGLFIEQKMSTDSPTLNWTPFFEGGGMSASNSGQDLFWSKHTDEDGNLSALAAYEARADANNHGISSASSSQSGSDIFPSSSIHHLPAWNSMGNFEDEHKNNEKDHQFTHVSPGDAYSTSGLSDRNGDDGFKNDLWFIPSPETGSAPSAHLALQRKKRMQFDTSNEASLQSMKEAVGSPGASLPSKLKAFKSVPNLKRRISSGYTARLEELLSEMGWPKQGEDGEPEDSGIGDSTAQDSEIGNDTVVASHSAGNENASFAGDHSYSISGNASSSTSSGGGGGGGGGGMSLQTTNSALYQRRAVSRDGTMPVPAPVEVPKRPEDLVDNNATETNDDQFNLDSFNSGLAHSSSSLSLGNSNDSQFSSSNMLNNLNAVSQSSMNQRRAAALIAQQQRLQQLADQVNATGSTSNIANSESNAGSSSEGVNNNMQLYQSSSVNNLNVSPATGRPNTASSGSNMTELHTPITPFVGMSLSSAPASGSGVNNQDALPQIPWTGNAAQAFSFTPQMASGLSGKNAVGMNDFTMMQFGKMQAGSNNDLGSSKEAQADYLANLQNSLGLYNLPNNNNATSTTTAINPAAVLDPSSFSSFPPMPNSAIGLMPSSISKSDFITSYPQLTSNQHHQKLIFPPQQQKVMPVGQSAFAGQRPRAGTAMAALGDSASHPSPRHMRSTPNLHMMSPSSSMDGNQYASMQNPNGSSSVHNTPNKSVRKIASNRRLNMLNATPETPSMQLYGTIPNSPMSPTKRGRSNTGMLSSSTSFGVGNTNFEFINYGIEDADELCSAVAPSGSYKVPLKGFGGDDDDDDDYGGSMGDNAAEADERIQFDQPSSPRKSSNSKANRNGPRWEDAPPLPNMTPSMNSSASISEKIEDSVQNPTSENADRQVKRRKSDASMMLAGRKKSPSMSNLRKRD</sequence>
<feature type="region of interest" description="Disordered" evidence="1">
    <location>
        <begin position="458"/>
        <end position="478"/>
    </location>
</feature>
<feature type="region of interest" description="Disordered" evidence="1">
    <location>
        <begin position="841"/>
        <end position="961"/>
    </location>
</feature>
<accession>A0A316V3J3</accession>
<reference evidence="2 3" key="1">
    <citation type="journal article" date="2018" name="Mol. Biol. Evol.">
        <title>Broad Genomic Sampling Reveals a Smut Pathogenic Ancestry of the Fungal Clade Ustilaginomycotina.</title>
        <authorList>
            <person name="Kijpornyongpan T."/>
            <person name="Mondo S.J."/>
            <person name="Barry K."/>
            <person name="Sandor L."/>
            <person name="Lee J."/>
            <person name="Lipzen A."/>
            <person name="Pangilinan J."/>
            <person name="LaButti K."/>
            <person name="Hainaut M."/>
            <person name="Henrissat B."/>
            <person name="Grigoriev I.V."/>
            <person name="Spatafora J.W."/>
            <person name="Aime M.C."/>
        </authorList>
    </citation>
    <scope>NUCLEOTIDE SEQUENCE [LARGE SCALE GENOMIC DNA]</scope>
    <source>
        <strain evidence="2 3">MCA 3882</strain>
    </source>
</reference>
<feature type="region of interest" description="Disordered" evidence="1">
    <location>
        <begin position="705"/>
        <end position="756"/>
    </location>
</feature>
<feature type="compositionally biased region" description="Basic residues" evidence="1">
    <location>
        <begin position="947"/>
        <end position="961"/>
    </location>
</feature>
<evidence type="ECO:0000256" key="1">
    <source>
        <dbReference type="SAM" id="MobiDB-lite"/>
    </source>
</evidence>
<dbReference type="STRING" id="1280837.A0A316V3J3"/>
<feature type="compositionally biased region" description="Polar residues" evidence="1">
    <location>
        <begin position="721"/>
        <end position="756"/>
    </location>
</feature>
<feature type="compositionally biased region" description="Low complexity" evidence="1">
    <location>
        <begin position="19"/>
        <end position="36"/>
    </location>
</feature>
<gene>
    <name evidence="2" type="ORF">FA14DRAFT_93433</name>
</gene>
<feature type="region of interest" description="Disordered" evidence="1">
    <location>
        <begin position="490"/>
        <end position="514"/>
    </location>
</feature>
<organism evidence="2 3">
    <name type="scientific">Meira miltonrushii</name>
    <dbReference type="NCBI Taxonomy" id="1280837"/>
    <lineage>
        <taxon>Eukaryota</taxon>
        <taxon>Fungi</taxon>
        <taxon>Dikarya</taxon>
        <taxon>Basidiomycota</taxon>
        <taxon>Ustilaginomycotina</taxon>
        <taxon>Exobasidiomycetes</taxon>
        <taxon>Exobasidiales</taxon>
        <taxon>Brachybasidiaceae</taxon>
        <taxon>Meira</taxon>
    </lineage>
</organism>
<feature type="region of interest" description="Disordered" evidence="1">
    <location>
        <begin position="355"/>
        <end position="394"/>
    </location>
</feature>
<dbReference type="Proteomes" id="UP000245771">
    <property type="component" value="Unassembled WGS sequence"/>
</dbReference>
<dbReference type="GeneID" id="37024875"/>
<feature type="compositionally biased region" description="Polar residues" evidence="1">
    <location>
        <begin position="904"/>
        <end position="914"/>
    </location>
</feature>
<evidence type="ECO:0000313" key="2">
    <source>
        <dbReference type="EMBL" id="PWN31824.1"/>
    </source>
</evidence>
<feature type="compositionally biased region" description="Polar residues" evidence="1">
    <location>
        <begin position="875"/>
        <end position="889"/>
    </location>
</feature>